<dbReference type="EMBL" id="JBEWSZ010000001">
    <property type="protein sequence ID" value="MET2827976.1"/>
    <property type="molecule type" value="Genomic_DNA"/>
</dbReference>
<evidence type="ECO:0000256" key="1">
    <source>
        <dbReference type="ARBA" id="ARBA00006484"/>
    </source>
</evidence>
<dbReference type="Gene3D" id="3.40.50.720">
    <property type="entry name" value="NAD(P)-binding Rossmann-like Domain"/>
    <property type="match status" value="1"/>
</dbReference>
<evidence type="ECO:0000313" key="4">
    <source>
        <dbReference type="Proteomes" id="UP001548832"/>
    </source>
</evidence>
<sequence length="255" mass="26148">MAFNIGSGLEGKSVVVTGGSGGIGREVCLAFAAAGSRVAVVDVDQTRVDALVAEMEGGPHLAIAHDLRPVSGHAELIAKVVGAFGRLDVLVQTAAVLIRRASVFDVSEADWDIQHDVNLKASFFLCQAVARTMKEQGTGGRIINFTSQGWMSGGFGGSVAYAATKGGIVSMTRGLARSLAKDKITVNAVSPGAADTAMMRSGMDDAALAGTIAQIPLGYMAAPSELAGSVLFLASNHASYITGATINVSGGWLMY</sequence>
<evidence type="ECO:0000313" key="3">
    <source>
        <dbReference type="EMBL" id="MET2827976.1"/>
    </source>
</evidence>
<protein>
    <submittedName>
        <fullName evidence="3">SDR family NAD(P)-dependent oxidoreductase</fullName>
    </submittedName>
</protein>
<dbReference type="CDD" id="cd05233">
    <property type="entry name" value="SDR_c"/>
    <property type="match status" value="1"/>
</dbReference>
<keyword evidence="2" id="KW-0560">Oxidoreductase</keyword>
<name>A0ABV2DD58_9HYPH</name>
<dbReference type="PANTHER" id="PTHR42760:SF133">
    <property type="entry name" value="3-OXOACYL-[ACYL-CARRIER-PROTEIN] REDUCTASE"/>
    <property type="match status" value="1"/>
</dbReference>
<gene>
    <name evidence="3" type="ORF">ABVQ20_13415</name>
</gene>
<comment type="caution">
    <text evidence="3">The sequence shown here is derived from an EMBL/GenBank/DDBJ whole genome shotgun (WGS) entry which is preliminary data.</text>
</comment>
<dbReference type="Proteomes" id="UP001548832">
    <property type="component" value="Unassembled WGS sequence"/>
</dbReference>
<dbReference type="InterPro" id="IPR002347">
    <property type="entry name" value="SDR_fam"/>
</dbReference>
<dbReference type="RefSeq" id="WP_354459979.1">
    <property type="nucleotide sequence ID" value="NZ_JBEWSZ010000001.1"/>
</dbReference>
<proteinExistence type="inferred from homology"/>
<evidence type="ECO:0000256" key="2">
    <source>
        <dbReference type="ARBA" id="ARBA00023002"/>
    </source>
</evidence>
<dbReference type="PANTHER" id="PTHR42760">
    <property type="entry name" value="SHORT-CHAIN DEHYDROGENASES/REDUCTASES FAMILY MEMBER"/>
    <property type="match status" value="1"/>
</dbReference>
<organism evidence="3 4">
    <name type="scientific">Mesorhizobium shangrilense</name>
    <dbReference type="NCBI Taxonomy" id="460060"/>
    <lineage>
        <taxon>Bacteria</taxon>
        <taxon>Pseudomonadati</taxon>
        <taxon>Pseudomonadota</taxon>
        <taxon>Alphaproteobacteria</taxon>
        <taxon>Hyphomicrobiales</taxon>
        <taxon>Phyllobacteriaceae</taxon>
        <taxon>Mesorhizobium</taxon>
    </lineage>
</organism>
<keyword evidence="4" id="KW-1185">Reference proteome</keyword>
<dbReference type="Pfam" id="PF13561">
    <property type="entry name" value="adh_short_C2"/>
    <property type="match status" value="1"/>
</dbReference>
<dbReference type="InterPro" id="IPR036291">
    <property type="entry name" value="NAD(P)-bd_dom_sf"/>
</dbReference>
<accession>A0ABV2DD58</accession>
<comment type="similarity">
    <text evidence="1">Belongs to the short-chain dehydrogenases/reductases (SDR) family.</text>
</comment>
<reference evidence="3 4" key="1">
    <citation type="submission" date="2024-06" db="EMBL/GenBank/DDBJ databases">
        <authorList>
            <person name="Kim D.-U."/>
        </authorList>
    </citation>
    <scope>NUCLEOTIDE SEQUENCE [LARGE SCALE GENOMIC DNA]</scope>
    <source>
        <strain evidence="3 4">KACC15460</strain>
    </source>
</reference>
<dbReference type="SUPFAM" id="SSF51735">
    <property type="entry name" value="NAD(P)-binding Rossmann-fold domains"/>
    <property type="match status" value="1"/>
</dbReference>
<dbReference type="PRINTS" id="PR00081">
    <property type="entry name" value="GDHRDH"/>
</dbReference>
<dbReference type="PRINTS" id="PR00080">
    <property type="entry name" value="SDRFAMILY"/>
</dbReference>